<dbReference type="AlphaFoldDB" id="A0AAD5GZ87"/>
<dbReference type="GO" id="GO:0003723">
    <property type="term" value="F:RNA binding"/>
    <property type="evidence" value="ECO:0007669"/>
    <property type="project" value="TreeGrafter"/>
</dbReference>
<keyword evidence="2" id="KW-0698">rRNA processing</keyword>
<evidence type="ECO:0000256" key="4">
    <source>
        <dbReference type="ARBA" id="ARBA00023242"/>
    </source>
</evidence>
<evidence type="ECO:0000256" key="3">
    <source>
        <dbReference type="ARBA" id="ARBA00022737"/>
    </source>
</evidence>
<keyword evidence="4" id="KW-0539">Nucleus</keyword>
<evidence type="ECO:0000313" key="7">
    <source>
        <dbReference type="EMBL" id="KAI7838131.1"/>
    </source>
</evidence>
<evidence type="ECO:0000256" key="5">
    <source>
        <dbReference type="SAM" id="MobiDB-lite"/>
    </source>
</evidence>
<feature type="domain" description="Suppressor of forked" evidence="6">
    <location>
        <begin position="308"/>
        <end position="405"/>
    </location>
</feature>
<dbReference type="InterPro" id="IPR003107">
    <property type="entry name" value="HAT"/>
</dbReference>
<evidence type="ECO:0000256" key="2">
    <source>
        <dbReference type="ARBA" id="ARBA00022552"/>
    </source>
</evidence>
<keyword evidence="3" id="KW-0677">Repeat</keyword>
<evidence type="ECO:0000256" key="1">
    <source>
        <dbReference type="ARBA" id="ARBA00004604"/>
    </source>
</evidence>
<dbReference type="Gene3D" id="1.25.40.10">
    <property type="entry name" value="Tetratricopeptide repeat domain"/>
    <property type="match status" value="2"/>
</dbReference>
<feature type="compositionally biased region" description="Low complexity" evidence="5">
    <location>
        <begin position="53"/>
        <end position="68"/>
    </location>
</feature>
<evidence type="ECO:0000313" key="8">
    <source>
        <dbReference type="Proteomes" id="UP001205105"/>
    </source>
</evidence>
<dbReference type="InterPro" id="IPR011990">
    <property type="entry name" value="TPR-like_helical_dom_sf"/>
</dbReference>
<evidence type="ECO:0000259" key="6">
    <source>
        <dbReference type="Pfam" id="PF05843"/>
    </source>
</evidence>
<name>A0AAD5GZ87_9CHLO</name>
<dbReference type="SUPFAM" id="SSF48452">
    <property type="entry name" value="TPR-like"/>
    <property type="match status" value="2"/>
</dbReference>
<organism evidence="7 8">
    <name type="scientific">Chlorella ohadii</name>
    <dbReference type="NCBI Taxonomy" id="2649997"/>
    <lineage>
        <taxon>Eukaryota</taxon>
        <taxon>Viridiplantae</taxon>
        <taxon>Chlorophyta</taxon>
        <taxon>core chlorophytes</taxon>
        <taxon>Trebouxiophyceae</taxon>
        <taxon>Chlorellales</taxon>
        <taxon>Chlorellaceae</taxon>
        <taxon>Chlorella clade</taxon>
        <taxon>Chlorella</taxon>
    </lineage>
</organism>
<comment type="subcellular location">
    <subcellularLocation>
        <location evidence="1">Nucleus</location>
        <location evidence="1">Nucleolus</location>
    </subcellularLocation>
</comment>
<dbReference type="InterPro" id="IPR008847">
    <property type="entry name" value="Suf"/>
</dbReference>
<feature type="region of interest" description="Disordered" evidence="5">
    <location>
        <begin position="1"/>
        <end position="84"/>
    </location>
</feature>
<keyword evidence="8" id="KW-1185">Reference proteome</keyword>
<dbReference type="FunFam" id="1.25.40.10:FF:000065">
    <property type="entry name" value="Programmed cell death 11"/>
    <property type="match status" value="1"/>
</dbReference>
<dbReference type="PANTHER" id="PTHR23270">
    <property type="entry name" value="PROGRAMMED CELL DEATH PROTEIN 11 PRE-RRNA PROCESSING PROTEIN RRP5"/>
    <property type="match status" value="1"/>
</dbReference>
<dbReference type="InterPro" id="IPR045209">
    <property type="entry name" value="Rrp5"/>
</dbReference>
<dbReference type="PANTHER" id="PTHR23270:SF10">
    <property type="entry name" value="PROTEIN RRP5 HOMOLOG"/>
    <property type="match status" value="1"/>
</dbReference>
<dbReference type="EMBL" id="JADXDR010000135">
    <property type="protein sequence ID" value="KAI7838131.1"/>
    <property type="molecule type" value="Genomic_DNA"/>
</dbReference>
<feature type="compositionally biased region" description="Low complexity" evidence="5">
    <location>
        <begin position="31"/>
        <end position="40"/>
    </location>
</feature>
<accession>A0AAD5GZ87</accession>
<sequence>MAKGEQQARKKRKVVEPAKAGKKRQLEEEQPVPQQAAAPQDVGPSGWEELEQPQDVQQQAEPQAQQQQEPRKLSKLQKRRVKEDRERAIRKLEMKKLEGETAPDSEVEFEQLLLSSPNSSFVWVKYLAFMVSLGEMDRARQLAERALATIHYREEQEKFNVWVAWLNMENLYGSEEATLALLSKALAHTDARRMYLAAVDIFDRTQARLLFCPWFFGRLLLPDPPLLAHCGWCQQLSFGTSYGNAKDNLVEQCLKAMTRKFNENPDVWLRAVKFRLSRGDGDGARKTMDRSLQSLPKFEHVRMISQTGLLEFKLGDQERGRSLFEGVLRNYPKRLDLWSVYLDQEVAAGDEQRIRALFERATHLQLPPKKMKFLFKRYLDYEKKAGDAASVEHVKRRAMEYVEAQAAS</sequence>
<reference evidence="7" key="1">
    <citation type="submission" date="2020-11" db="EMBL/GenBank/DDBJ databases">
        <title>Chlorella ohadii genome sequencing and assembly.</title>
        <authorList>
            <person name="Murik O."/>
            <person name="Treves H."/>
            <person name="Kedem I."/>
            <person name="Shotland Y."/>
            <person name="Kaplan A."/>
        </authorList>
    </citation>
    <scope>NUCLEOTIDE SEQUENCE</scope>
    <source>
        <strain evidence="7">1</strain>
    </source>
</reference>
<gene>
    <name evidence="7" type="ORF">COHA_008062</name>
</gene>
<protein>
    <recommendedName>
        <fullName evidence="6">Suppressor of forked domain-containing protein</fullName>
    </recommendedName>
</protein>
<dbReference type="GO" id="GO:0032040">
    <property type="term" value="C:small-subunit processome"/>
    <property type="evidence" value="ECO:0007669"/>
    <property type="project" value="TreeGrafter"/>
</dbReference>
<dbReference type="Proteomes" id="UP001205105">
    <property type="component" value="Unassembled WGS sequence"/>
</dbReference>
<proteinExistence type="predicted"/>
<dbReference type="GO" id="GO:0006364">
    <property type="term" value="P:rRNA processing"/>
    <property type="evidence" value="ECO:0007669"/>
    <property type="project" value="UniProtKB-KW"/>
</dbReference>
<dbReference type="Pfam" id="PF05843">
    <property type="entry name" value="Suf"/>
    <property type="match status" value="1"/>
</dbReference>
<comment type="caution">
    <text evidence="7">The sequence shown here is derived from an EMBL/GenBank/DDBJ whole genome shotgun (WGS) entry which is preliminary data.</text>
</comment>
<dbReference type="SMART" id="SM00386">
    <property type="entry name" value="HAT"/>
    <property type="match status" value="5"/>
</dbReference>